<dbReference type="AlphaFoldDB" id="A0A4R0N9Z8"/>
<gene>
    <name evidence="3" type="ORF">EZ444_09125</name>
    <name evidence="4" type="ORF">FBD94_20005</name>
</gene>
<feature type="region of interest" description="Disordered" evidence="1">
    <location>
        <begin position="97"/>
        <end position="123"/>
    </location>
</feature>
<evidence type="ECO:0000313" key="5">
    <source>
        <dbReference type="Proteomes" id="UP000291117"/>
    </source>
</evidence>
<keyword evidence="5" id="KW-1185">Reference proteome</keyword>
<dbReference type="OrthoDB" id="9812349at2"/>
<reference evidence="4 6" key="2">
    <citation type="submission" date="2019-04" db="EMBL/GenBank/DDBJ databases">
        <title>Pedobacter sp. RP-1-16 sp. nov., isolated from Arctic soil.</title>
        <authorList>
            <person name="Dahal R.H."/>
            <person name="Kim D.-U."/>
        </authorList>
    </citation>
    <scope>NUCLEOTIDE SEQUENCE [LARGE SCALE GENOMIC DNA]</scope>
    <source>
        <strain evidence="4 6">RP-1-16</strain>
    </source>
</reference>
<dbReference type="Pfam" id="PF05656">
    <property type="entry name" value="DUF805"/>
    <property type="match status" value="1"/>
</dbReference>
<name>A0A4R0N9Z8_9SPHI</name>
<accession>A0A4R0N9Z8</accession>
<reference evidence="3 5" key="1">
    <citation type="submission" date="2019-02" db="EMBL/GenBank/DDBJ databases">
        <title>Pedobacter sp. RP-3-8 sp. nov., isolated from Arctic soil.</title>
        <authorList>
            <person name="Dahal R.H."/>
        </authorList>
    </citation>
    <scope>NUCLEOTIDE SEQUENCE [LARGE SCALE GENOMIC DNA]</scope>
    <source>
        <strain evidence="3 5">RP-3-8</strain>
    </source>
</reference>
<dbReference type="RefSeq" id="WP_131608422.1">
    <property type="nucleotide sequence ID" value="NZ_SJSM01000004.1"/>
</dbReference>
<dbReference type="PANTHER" id="PTHR34980">
    <property type="entry name" value="INNER MEMBRANE PROTEIN-RELATED-RELATED"/>
    <property type="match status" value="1"/>
</dbReference>
<dbReference type="GO" id="GO:0005886">
    <property type="term" value="C:plasma membrane"/>
    <property type="evidence" value="ECO:0007669"/>
    <property type="project" value="TreeGrafter"/>
</dbReference>
<proteinExistence type="predicted"/>
<accession>A0A4U1G272</accession>
<comment type="caution">
    <text evidence="3">The sequence shown here is derived from an EMBL/GenBank/DDBJ whole genome shotgun (WGS) entry which is preliminary data.</text>
</comment>
<feature type="transmembrane region" description="Helical" evidence="2">
    <location>
        <begin position="21"/>
        <end position="38"/>
    </location>
</feature>
<dbReference type="EMBL" id="SWDX01000009">
    <property type="protein sequence ID" value="TKC57568.1"/>
    <property type="molecule type" value="Genomic_DNA"/>
</dbReference>
<protein>
    <submittedName>
        <fullName evidence="3">DUF805 domain-containing protein</fullName>
    </submittedName>
</protein>
<evidence type="ECO:0000313" key="3">
    <source>
        <dbReference type="EMBL" id="TCC97010.1"/>
    </source>
</evidence>
<keyword evidence="2" id="KW-1133">Transmembrane helix</keyword>
<evidence type="ECO:0000256" key="1">
    <source>
        <dbReference type="SAM" id="MobiDB-lite"/>
    </source>
</evidence>
<dbReference type="Proteomes" id="UP000309594">
    <property type="component" value="Unassembled WGS sequence"/>
</dbReference>
<dbReference type="PANTHER" id="PTHR34980:SF2">
    <property type="entry name" value="INNER MEMBRANE PROTEIN YHAH-RELATED"/>
    <property type="match status" value="1"/>
</dbReference>
<evidence type="ECO:0000256" key="2">
    <source>
        <dbReference type="SAM" id="Phobius"/>
    </source>
</evidence>
<sequence length="123" mass="14119">MFKNPFSFEGRIRRLEYGLSYLIYFAVAVFIGLILGLLSFDEQSANMLLFLLLLPAIYFVIAQGAKRCHDRGNSGWWQLIPFYGFVMMFGEGDTFENEYGQNPKNPDNEIVDPFAIKTANDQD</sequence>
<dbReference type="Proteomes" id="UP000291117">
    <property type="component" value="Unassembled WGS sequence"/>
</dbReference>
<dbReference type="EMBL" id="SJSM01000004">
    <property type="protein sequence ID" value="TCC97010.1"/>
    <property type="molecule type" value="Genomic_DNA"/>
</dbReference>
<feature type="transmembrane region" description="Helical" evidence="2">
    <location>
        <begin position="44"/>
        <end position="61"/>
    </location>
</feature>
<evidence type="ECO:0000313" key="4">
    <source>
        <dbReference type="EMBL" id="TKC57568.1"/>
    </source>
</evidence>
<organism evidence="3 5">
    <name type="scientific">Pedobacter hiemivivus</name>
    <dbReference type="NCBI Taxonomy" id="2530454"/>
    <lineage>
        <taxon>Bacteria</taxon>
        <taxon>Pseudomonadati</taxon>
        <taxon>Bacteroidota</taxon>
        <taxon>Sphingobacteriia</taxon>
        <taxon>Sphingobacteriales</taxon>
        <taxon>Sphingobacteriaceae</taxon>
        <taxon>Pedobacter</taxon>
    </lineage>
</organism>
<dbReference type="InterPro" id="IPR008523">
    <property type="entry name" value="DUF805"/>
</dbReference>
<evidence type="ECO:0000313" key="6">
    <source>
        <dbReference type="Proteomes" id="UP000309594"/>
    </source>
</evidence>
<keyword evidence="2" id="KW-0472">Membrane</keyword>
<keyword evidence="2" id="KW-0812">Transmembrane</keyword>